<dbReference type="GO" id="GO:0003955">
    <property type="term" value="F:NAD(P)H dehydrogenase (quinone) activity"/>
    <property type="evidence" value="ECO:0007669"/>
    <property type="project" value="TreeGrafter"/>
</dbReference>
<organism evidence="6 7">
    <name type="scientific">Roseimaritima ulvae</name>
    <dbReference type="NCBI Taxonomy" id="980254"/>
    <lineage>
        <taxon>Bacteria</taxon>
        <taxon>Pseudomonadati</taxon>
        <taxon>Planctomycetota</taxon>
        <taxon>Planctomycetia</taxon>
        <taxon>Pirellulales</taxon>
        <taxon>Pirellulaceae</taxon>
        <taxon>Roseimaritima</taxon>
    </lineage>
</organism>
<dbReference type="InterPro" id="IPR023753">
    <property type="entry name" value="FAD/NAD-binding_dom"/>
</dbReference>
<dbReference type="SUPFAM" id="SSF51905">
    <property type="entry name" value="FAD/NAD(P)-binding domain"/>
    <property type="match status" value="2"/>
</dbReference>
<dbReference type="PANTHER" id="PTHR42913">
    <property type="entry name" value="APOPTOSIS-INDUCING FACTOR 1"/>
    <property type="match status" value="1"/>
</dbReference>
<dbReference type="InterPro" id="IPR051169">
    <property type="entry name" value="NADH-Q_oxidoreductase"/>
</dbReference>
<dbReference type="Gene3D" id="3.50.50.100">
    <property type="match status" value="1"/>
</dbReference>
<keyword evidence="3" id="KW-0274">FAD</keyword>
<dbReference type="EMBL" id="CP042914">
    <property type="protein sequence ID" value="QEG41138.1"/>
    <property type="molecule type" value="Genomic_DNA"/>
</dbReference>
<dbReference type="AlphaFoldDB" id="A0A5B9QQ58"/>
<evidence type="ECO:0000256" key="4">
    <source>
        <dbReference type="ARBA" id="ARBA00023002"/>
    </source>
</evidence>
<evidence type="ECO:0000259" key="5">
    <source>
        <dbReference type="Pfam" id="PF07992"/>
    </source>
</evidence>
<dbReference type="Pfam" id="PF07992">
    <property type="entry name" value="Pyr_redox_2"/>
    <property type="match status" value="1"/>
</dbReference>
<dbReference type="EC" id="1.6.99.3" evidence="6"/>
<comment type="cofactor">
    <cofactor evidence="1">
        <name>FAD</name>
        <dbReference type="ChEBI" id="CHEBI:57692"/>
    </cofactor>
</comment>
<evidence type="ECO:0000256" key="1">
    <source>
        <dbReference type="ARBA" id="ARBA00001974"/>
    </source>
</evidence>
<keyword evidence="4 6" id="KW-0560">Oxidoreductase</keyword>
<dbReference type="InterPro" id="IPR036188">
    <property type="entry name" value="FAD/NAD-bd_sf"/>
</dbReference>
<dbReference type="KEGG" id="rul:UC8_31570"/>
<evidence type="ECO:0000313" key="7">
    <source>
        <dbReference type="Proteomes" id="UP000325286"/>
    </source>
</evidence>
<keyword evidence="2" id="KW-0285">Flavoprotein</keyword>
<evidence type="ECO:0000256" key="2">
    <source>
        <dbReference type="ARBA" id="ARBA00022630"/>
    </source>
</evidence>
<protein>
    <submittedName>
        <fullName evidence="6">NADH dehydrogenase</fullName>
        <ecNumber evidence="6">1.6.99.3</ecNumber>
    </submittedName>
</protein>
<dbReference type="InterPro" id="IPR017584">
    <property type="entry name" value="Pyridine_nucleo_diS_OxRdtase_N"/>
</dbReference>
<dbReference type="Proteomes" id="UP000325286">
    <property type="component" value="Chromosome"/>
</dbReference>
<feature type="domain" description="FAD/NAD(P)-binding" evidence="5">
    <location>
        <begin position="70"/>
        <end position="283"/>
    </location>
</feature>
<proteinExistence type="predicted"/>
<dbReference type="NCBIfam" id="TIGR03169">
    <property type="entry name" value="Nterm_to_SelD"/>
    <property type="match status" value="1"/>
</dbReference>
<dbReference type="GO" id="GO:0019646">
    <property type="term" value="P:aerobic electron transport chain"/>
    <property type="evidence" value="ECO:0007669"/>
    <property type="project" value="TreeGrafter"/>
</dbReference>
<reference evidence="6 7" key="1">
    <citation type="submission" date="2019-08" db="EMBL/GenBank/DDBJ databases">
        <title>Deep-cultivation of Planctomycetes and their phenomic and genomic characterization uncovers novel biology.</title>
        <authorList>
            <person name="Wiegand S."/>
            <person name="Jogler M."/>
            <person name="Boedeker C."/>
            <person name="Pinto D."/>
            <person name="Vollmers J."/>
            <person name="Rivas-Marin E."/>
            <person name="Kohn T."/>
            <person name="Peeters S.H."/>
            <person name="Heuer A."/>
            <person name="Rast P."/>
            <person name="Oberbeckmann S."/>
            <person name="Bunk B."/>
            <person name="Jeske O."/>
            <person name="Meyerdierks A."/>
            <person name="Storesund J.E."/>
            <person name="Kallscheuer N."/>
            <person name="Luecker S."/>
            <person name="Lage O.M."/>
            <person name="Pohl T."/>
            <person name="Merkel B.J."/>
            <person name="Hornburger P."/>
            <person name="Mueller R.-W."/>
            <person name="Bruemmer F."/>
            <person name="Labrenz M."/>
            <person name="Spormann A.M."/>
            <person name="Op den Camp H."/>
            <person name="Overmann J."/>
            <person name="Amann R."/>
            <person name="Jetten M.S.M."/>
            <person name="Mascher T."/>
            <person name="Medema M.H."/>
            <person name="Devos D.P."/>
            <person name="Kaster A.-K."/>
            <person name="Ovreas L."/>
            <person name="Rohde M."/>
            <person name="Galperin M.Y."/>
            <person name="Jogler C."/>
        </authorList>
    </citation>
    <scope>NUCLEOTIDE SEQUENCE [LARGE SCALE GENOMIC DNA]</scope>
    <source>
        <strain evidence="6 7">UC8</strain>
    </source>
</reference>
<keyword evidence="7" id="KW-1185">Reference proteome</keyword>
<evidence type="ECO:0000313" key="6">
    <source>
        <dbReference type="EMBL" id="QEG41138.1"/>
    </source>
</evidence>
<sequence length="366" mass="40103">MLLGIGHTNAHIVRRWITDPVPACRLVCISKFPFATYSGMLPGTLSEQFEPAEMEISLAPLVERAGGELVVDEVVGLNRESQTIHFAGREALAFDALSVGVGSMPAGWKDFESPALVPIKPMQTFVERWESRLRTCQRAPRCVIVGGGVAGVEVALCLRTRLQRHPARQDASVTIVTSGSEIAQGMTATSQRKLLAILAQRGVEVRTDFRVTQIDDSTFHSTSGDTQDADAIIWATGAAAPPILTKLNLPTDGRGFLTTEPTLRTTAGLPVFAVGDSGTIPSDPAPKAGVYAVRQAPILWHNLNATLREDDSLKPYHPQKGFMKILNTGDGKALLEYKGFSVHARWCWWLKCWIDKRFIRKYQAPF</sequence>
<accession>A0A5B9QQ58</accession>
<dbReference type="PANTHER" id="PTHR42913:SF9">
    <property type="entry name" value="SLR1591 PROTEIN"/>
    <property type="match status" value="1"/>
</dbReference>
<name>A0A5B9QQ58_9BACT</name>
<evidence type="ECO:0000256" key="3">
    <source>
        <dbReference type="ARBA" id="ARBA00022827"/>
    </source>
</evidence>
<gene>
    <name evidence="6" type="primary">ndh</name>
    <name evidence="6" type="ORF">UC8_31570</name>
</gene>